<proteinExistence type="predicted"/>
<sequence length="198" mass="22253">MIKSLLTLFISFAIIANPAQDDTTIGDNGQDDNQVCLELSQDKLIGLESKPENELVFVSNKCSYADFTKELKEKLQAALPFEGEGRLQLSLKDEKINVIMDTLATEHVGSSRFSYEDTKKIEDFYSSTKADSLKQSGNLESLRDDQSDEFYLVLFFNAQKDRLIVIYKRLTEAPVNDVPPTDSDDDLPPSDDLPSEEL</sequence>
<dbReference type="Proteomes" id="UP000443582">
    <property type="component" value="Unassembled WGS sequence"/>
</dbReference>
<reference evidence="4" key="1">
    <citation type="journal article" date="2019" name="Int. J. Syst. Evol. Microbiol.">
        <title>Halobacteriovorax valvorus sp. nov., a novel prokaryotic predator isolated from coastal seawater of China.</title>
        <authorList>
            <person name="Chen M.-X."/>
        </authorList>
    </citation>
    <scope>NUCLEOTIDE SEQUENCE [LARGE SCALE GENOMIC DNA]</scope>
    <source>
        <strain evidence="4">BL9</strain>
    </source>
</reference>
<feature type="signal peptide" evidence="2">
    <location>
        <begin position="1"/>
        <end position="19"/>
    </location>
</feature>
<comment type="caution">
    <text evidence="3">The sequence shown here is derived from an EMBL/GenBank/DDBJ whole genome shotgun (WGS) entry which is preliminary data.</text>
</comment>
<evidence type="ECO:0000313" key="3">
    <source>
        <dbReference type="EMBL" id="RZF21003.1"/>
    </source>
</evidence>
<name>A0ABY0IFX0_9BACT</name>
<protein>
    <recommendedName>
        <fullName evidence="5">Secreted protein</fullName>
    </recommendedName>
</protein>
<feature type="compositionally biased region" description="Acidic residues" evidence="1">
    <location>
        <begin position="182"/>
        <end position="198"/>
    </location>
</feature>
<feature type="region of interest" description="Disordered" evidence="1">
    <location>
        <begin position="174"/>
        <end position="198"/>
    </location>
</feature>
<evidence type="ECO:0000256" key="2">
    <source>
        <dbReference type="SAM" id="SignalP"/>
    </source>
</evidence>
<keyword evidence="4" id="KW-1185">Reference proteome</keyword>
<dbReference type="EMBL" id="QDKL01000003">
    <property type="protein sequence ID" value="RZF21003.1"/>
    <property type="molecule type" value="Genomic_DNA"/>
</dbReference>
<evidence type="ECO:0000313" key="4">
    <source>
        <dbReference type="Proteomes" id="UP000443582"/>
    </source>
</evidence>
<accession>A0ABY0IFX0</accession>
<organism evidence="3 4">
    <name type="scientific">Halobacteriovorax vibrionivorans</name>
    <dbReference type="NCBI Taxonomy" id="2152716"/>
    <lineage>
        <taxon>Bacteria</taxon>
        <taxon>Pseudomonadati</taxon>
        <taxon>Bdellovibrionota</taxon>
        <taxon>Bacteriovoracia</taxon>
        <taxon>Bacteriovoracales</taxon>
        <taxon>Halobacteriovoraceae</taxon>
        <taxon>Halobacteriovorax</taxon>
    </lineage>
</organism>
<feature type="chain" id="PRO_5046956880" description="Secreted protein" evidence="2">
    <location>
        <begin position="20"/>
        <end position="198"/>
    </location>
</feature>
<dbReference type="RefSeq" id="WP_115363374.1">
    <property type="nucleotide sequence ID" value="NZ_QDKL01000003.1"/>
</dbReference>
<keyword evidence="2" id="KW-0732">Signal</keyword>
<evidence type="ECO:0000256" key="1">
    <source>
        <dbReference type="SAM" id="MobiDB-lite"/>
    </source>
</evidence>
<gene>
    <name evidence="3" type="ORF">DAY19_13550</name>
</gene>
<evidence type="ECO:0008006" key="5">
    <source>
        <dbReference type="Google" id="ProtNLM"/>
    </source>
</evidence>